<dbReference type="InterPro" id="IPR036291">
    <property type="entry name" value="NAD(P)-bd_dom_sf"/>
</dbReference>
<dbReference type="Pfam" id="PF01370">
    <property type="entry name" value="Epimerase"/>
    <property type="match status" value="1"/>
</dbReference>
<dbReference type="FunFam" id="3.40.50.720:FF:000199">
    <property type="entry name" value="Cinnamoyl-CoA reductase 1"/>
    <property type="match status" value="1"/>
</dbReference>
<gene>
    <name evidence="8" type="ORF">H6P81_008631</name>
</gene>
<keyword evidence="9" id="KW-1185">Reference proteome</keyword>
<feature type="domain" description="NAD-dependent epimerase/dehydratase" evidence="7">
    <location>
        <begin position="12"/>
        <end position="243"/>
    </location>
</feature>
<evidence type="ECO:0000313" key="9">
    <source>
        <dbReference type="Proteomes" id="UP000825729"/>
    </source>
</evidence>
<comment type="caution">
    <text evidence="8">The sequence shown here is derived from an EMBL/GenBank/DDBJ whole genome shotgun (WGS) entry which is preliminary data.</text>
</comment>
<organism evidence="8 9">
    <name type="scientific">Aristolochia fimbriata</name>
    <name type="common">White veined hardy Dutchman's pipe vine</name>
    <dbReference type="NCBI Taxonomy" id="158543"/>
    <lineage>
        <taxon>Eukaryota</taxon>
        <taxon>Viridiplantae</taxon>
        <taxon>Streptophyta</taxon>
        <taxon>Embryophyta</taxon>
        <taxon>Tracheophyta</taxon>
        <taxon>Spermatophyta</taxon>
        <taxon>Magnoliopsida</taxon>
        <taxon>Magnoliidae</taxon>
        <taxon>Piperales</taxon>
        <taxon>Aristolochiaceae</taxon>
        <taxon>Aristolochia</taxon>
    </lineage>
</organism>
<dbReference type="PANTHER" id="PTHR10366:SF404">
    <property type="entry name" value="CINNAMOYL-COA REDUCTASE 1"/>
    <property type="match status" value="1"/>
</dbReference>
<evidence type="ECO:0000256" key="1">
    <source>
        <dbReference type="ARBA" id="ARBA00004928"/>
    </source>
</evidence>
<evidence type="ECO:0000256" key="3">
    <source>
        <dbReference type="ARBA" id="ARBA00023002"/>
    </source>
</evidence>
<dbReference type="AlphaFoldDB" id="A0AAV7ELW7"/>
<evidence type="ECO:0000256" key="4">
    <source>
        <dbReference type="ARBA" id="ARBA00023157"/>
    </source>
</evidence>
<dbReference type="InterPro" id="IPR001509">
    <property type="entry name" value="Epimerase_deHydtase"/>
</dbReference>
<keyword evidence="4" id="KW-1015">Disulfide bond</keyword>
<evidence type="ECO:0000313" key="8">
    <source>
        <dbReference type="EMBL" id="KAG9448666.1"/>
    </source>
</evidence>
<sequence>MPASDFVPGQIVCVTGAGGFIASWMVKLLLEKGYTVKGTVRNPEDSKNDELKKLPGAAERLSLHKADLLDCQSLRRVIKGSDGVFHMACPLTDDPEKVLATAVEGTQNVINSAAEVGVRRVVFTSSIGAMWMDPTRSPDFVLDESCWSDVDYCKATKNWYCYAKVMAERAAWELSKERRVDLLVVNPAVVLGPLLLPTVSASLVHVLKYLTGSAKTYVNAVQGYVDVRDVAKAHLLVYENKSASGRYLCLESVLHRGKLVEILGKISPHYPLPTKCSDEVSPMKKPYKFSTKKLGGLGLQFMPVNESLYETVKSLEEKSHLSDPVIRSETIKV</sequence>
<dbReference type="Proteomes" id="UP000825729">
    <property type="component" value="Unassembled WGS sequence"/>
</dbReference>
<dbReference type="GO" id="GO:0016616">
    <property type="term" value="F:oxidoreductase activity, acting on the CH-OH group of donors, NAD or NADP as acceptor"/>
    <property type="evidence" value="ECO:0007669"/>
    <property type="project" value="TreeGrafter"/>
</dbReference>
<dbReference type="InterPro" id="IPR050425">
    <property type="entry name" value="NAD(P)_dehydrat-like"/>
</dbReference>
<evidence type="ECO:0000256" key="6">
    <source>
        <dbReference type="ARBA" id="ARBA00067006"/>
    </source>
</evidence>
<dbReference type="EC" id="1.2.1.44" evidence="6"/>
<dbReference type="Gene3D" id="3.40.50.720">
    <property type="entry name" value="NAD(P)-binding Rossmann-like Domain"/>
    <property type="match status" value="1"/>
</dbReference>
<accession>A0AAV7ELW7</accession>
<evidence type="ECO:0000259" key="7">
    <source>
        <dbReference type="Pfam" id="PF01370"/>
    </source>
</evidence>
<name>A0AAV7ELW7_ARIFI</name>
<keyword evidence="2" id="KW-0521">NADP</keyword>
<comment type="similarity">
    <text evidence="5">Belongs to the NAD(P)-dependent epimerase/dehydratase family. Dihydroflavonol-4-reductase subfamily.</text>
</comment>
<dbReference type="SUPFAM" id="SSF51735">
    <property type="entry name" value="NAD(P)-binding Rossmann-fold domains"/>
    <property type="match status" value="1"/>
</dbReference>
<comment type="pathway">
    <text evidence="1">Aromatic compound metabolism; phenylpropanoid biosynthesis.</text>
</comment>
<dbReference type="PANTHER" id="PTHR10366">
    <property type="entry name" value="NAD DEPENDENT EPIMERASE/DEHYDRATASE"/>
    <property type="match status" value="1"/>
</dbReference>
<proteinExistence type="inferred from homology"/>
<dbReference type="GO" id="GO:0016621">
    <property type="term" value="F:cinnamoyl-CoA reductase activity"/>
    <property type="evidence" value="ECO:0007669"/>
    <property type="project" value="UniProtKB-EC"/>
</dbReference>
<reference evidence="8 9" key="1">
    <citation type="submission" date="2021-07" db="EMBL/GenBank/DDBJ databases">
        <title>The Aristolochia fimbriata genome: insights into angiosperm evolution, floral development and chemical biosynthesis.</title>
        <authorList>
            <person name="Jiao Y."/>
        </authorList>
    </citation>
    <scope>NUCLEOTIDE SEQUENCE [LARGE SCALE GENOMIC DNA]</scope>
    <source>
        <strain evidence="8">IBCAS-2021</strain>
        <tissue evidence="8">Leaf</tissue>
    </source>
</reference>
<dbReference type="CDD" id="cd08958">
    <property type="entry name" value="FR_SDR_e"/>
    <property type="match status" value="1"/>
</dbReference>
<keyword evidence="3" id="KW-0560">Oxidoreductase</keyword>
<evidence type="ECO:0000256" key="2">
    <source>
        <dbReference type="ARBA" id="ARBA00022857"/>
    </source>
</evidence>
<protein>
    <recommendedName>
        <fullName evidence="6">cinnamoyl-CoA reductase</fullName>
        <ecNumber evidence="6">1.2.1.44</ecNumber>
    </recommendedName>
</protein>
<evidence type="ECO:0000256" key="5">
    <source>
        <dbReference type="ARBA" id="ARBA00023445"/>
    </source>
</evidence>
<dbReference type="EMBL" id="JAINDJ010000004">
    <property type="protein sequence ID" value="KAG9448666.1"/>
    <property type="molecule type" value="Genomic_DNA"/>
</dbReference>